<comment type="caution">
    <text evidence="1">The sequence shown here is derived from an EMBL/GenBank/DDBJ whole genome shotgun (WGS) entry which is preliminary data.</text>
</comment>
<protein>
    <submittedName>
        <fullName evidence="1">Uncharacterized protein</fullName>
    </submittedName>
</protein>
<gene>
    <name evidence="1" type="ORF">OPS25_05165</name>
</gene>
<reference evidence="1" key="1">
    <citation type="submission" date="2022-11" db="EMBL/GenBank/DDBJ databases">
        <title>Alteromonas sp. nov., isolated from sea water of the Qingdao.</title>
        <authorList>
            <person name="Wang Q."/>
        </authorList>
    </citation>
    <scope>NUCLEOTIDE SEQUENCE</scope>
    <source>
        <strain evidence="1">ASW11-7</strain>
    </source>
</reference>
<evidence type="ECO:0000313" key="2">
    <source>
        <dbReference type="Proteomes" id="UP001142810"/>
    </source>
</evidence>
<sequence>MRPKRQQQVVIDRQILALHKAMVDKVVARPELCEILQNNLERYKEMGLLSYGSALLWESILAAYSNPTIFRELILSNEQRMAQLRRRTIFSGILTENEREKVLAHYITSELS</sequence>
<dbReference type="RefSeq" id="WP_265616575.1">
    <property type="nucleotide sequence ID" value="NZ_JAPFRD010000005.1"/>
</dbReference>
<dbReference type="Proteomes" id="UP001142810">
    <property type="component" value="Unassembled WGS sequence"/>
</dbReference>
<organism evidence="1 2">
    <name type="scientific">Alteromonas aquimaris</name>
    <dbReference type="NCBI Taxonomy" id="2998417"/>
    <lineage>
        <taxon>Bacteria</taxon>
        <taxon>Pseudomonadati</taxon>
        <taxon>Pseudomonadota</taxon>
        <taxon>Gammaproteobacteria</taxon>
        <taxon>Alteromonadales</taxon>
        <taxon>Alteromonadaceae</taxon>
        <taxon>Alteromonas/Salinimonas group</taxon>
        <taxon>Alteromonas</taxon>
    </lineage>
</organism>
<proteinExistence type="predicted"/>
<accession>A0ABT3P547</accession>
<evidence type="ECO:0000313" key="1">
    <source>
        <dbReference type="EMBL" id="MCW8107887.1"/>
    </source>
</evidence>
<name>A0ABT3P547_9ALTE</name>
<keyword evidence="2" id="KW-1185">Reference proteome</keyword>
<dbReference type="EMBL" id="JAPFRD010000005">
    <property type="protein sequence ID" value="MCW8107887.1"/>
    <property type="molecule type" value="Genomic_DNA"/>
</dbReference>